<dbReference type="GO" id="GO:0030288">
    <property type="term" value="C:outer membrane-bounded periplasmic space"/>
    <property type="evidence" value="ECO:0007669"/>
    <property type="project" value="UniProtKB-ARBA"/>
</dbReference>
<dbReference type="PROSITE" id="PS51318">
    <property type="entry name" value="TAT"/>
    <property type="match status" value="1"/>
</dbReference>
<comment type="caution">
    <text evidence="5">The sequence shown here is derived from an EMBL/GenBank/DDBJ whole genome shotgun (WGS) entry which is preliminary data.</text>
</comment>
<reference evidence="5 6" key="1">
    <citation type="submission" date="2020-04" db="EMBL/GenBank/DDBJ databases">
        <title>Description of novel Gluconacetobacter.</title>
        <authorList>
            <person name="Sombolestani A."/>
        </authorList>
    </citation>
    <scope>NUCLEOTIDE SEQUENCE [LARGE SCALE GENOMIC DNA]</scope>
    <source>
        <strain evidence="5 6">LMG 27802</strain>
    </source>
</reference>
<comment type="similarity">
    <text evidence="2">Belongs to the bacterial solute-binding protein 5 family.</text>
</comment>
<dbReference type="Gene3D" id="3.40.190.10">
    <property type="entry name" value="Periplasmic binding protein-like II"/>
    <property type="match status" value="1"/>
</dbReference>
<dbReference type="Proteomes" id="UP000578030">
    <property type="component" value="Unassembled WGS sequence"/>
</dbReference>
<dbReference type="AlphaFoldDB" id="A0A7W4PLH2"/>
<dbReference type="Pfam" id="PF00496">
    <property type="entry name" value="SBP_bac_5"/>
    <property type="match status" value="1"/>
</dbReference>
<dbReference type="InterPro" id="IPR000914">
    <property type="entry name" value="SBP_5_dom"/>
</dbReference>
<organism evidence="5 6">
    <name type="scientific">Gluconacetobacter tumulisoli</name>
    <dbReference type="NCBI Taxonomy" id="1286189"/>
    <lineage>
        <taxon>Bacteria</taxon>
        <taxon>Pseudomonadati</taxon>
        <taxon>Pseudomonadota</taxon>
        <taxon>Alphaproteobacteria</taxon>
        <taxon>Acetobacterales</taxon>
        <taxon>Acetobacteraceae</taxon>
        <taxon>Gluconacetobacter</taxon>
    </lineage>
</organism>
<accession>A0A7W4PLH2</accession>
<protein>
    <submittedName>
        <fullName evidence="5">ABC transporter substrate-binding protein</fullName>
    </submittedName>
</protein>
<dbReference type="PANTHER" id="PTHR30290">
    <property type="entry name" value="PERIPLASMIC BINDING COMPONENT OF ABC TRANSPORTER"/>
    <property type="match status" value="1"/>
</dbReference>
<keyword evidence="3" id="KW-0732">Signal</keyword>
<sequence>MDIPDRDGDTPLSRLLSRFAEGAVPRRAFLRTATALGLSASAAGRFAGIAAASAPSPARRGGTLRLQIPIWDISHPATFEWFNLSQMVSAVCDWACVLGSDGMLHGGLLESWSPSPDLRSWTFRVRPGVTWRDGRRLIAEDIVWNIRRWLDPAVGSPYIGAVASYLTRQVDGHVVPWDANWIEAPDDLTVRLNLLRPHVTVAEDLYNQCTLILDPHEDGVFAAGSNGTGPFDMTTLLVGERSVVRARAGSWRGTPHLDEVHFIDLGDDRGSWAAAMVSDQVDGLYELGFDQKILLDQVPGVKVYAAPSAQCGVARMQCDKKPFDDARVRRAMRMAVDPQRVLALAQGGAGMPGDHHHVCPIQPDYAPVPLVTWDPAAARRLLAEAGHEKGFETTLCCIDDAGPIMKSTTVMVEMWRDIGVTVNIQTYPQELYAEHWKEFPFAFTMWEHRPQGIMTLALGYRTGASWNESHYANPAFDLLVDQGMAEPDPVARRHITAQLEEIMHQDGPLVQATWVPHLTSFSIRVRNYRPHPMGYIAIEELSLDEPAGTTGG</sequence>
<dbReference type="InterPro" id="IPR030678">
    <property type="entry name" value="Peptide/Ni-bd"/>
</dbReference>
<dbReference type="InterPro" id="IPR039424">
    <property type="entry name" value="SBP_5"/>
</dbReference>
<keyword evidence="6" id="KW-1185">Reference proteome</keyword>
<dbReference type="Gene3D" id="3.10.105.10">
    <property type="entry name" value="Dipeptide-binding Protein, Domain 3"/>
    <property type="match status" value="1"/>
</dbReference>
<evidence type="ECO:0000256" key="1">
    <source>
        <dbReference type="ARBA" id="ARBA00004418"/>
    </source>
</evidence>
<evidence type="ECO:0000259" key="4">
    <source>
        <dbReference type="Pfam" id="PF00496"/>
    </source>
</evidence>
<evidence type="ECO:0000313" key="6">
    <source>
        <dbReference type="Proteomes" id="UP000578030"/>
    </source>
</evidence>
<dbReference type="GO" id="GO:0015833">
    <property type="term" value="P:peptide transport"/>
    <property type="evidence" value="ECO:0007669"/>
    <property type="project" value="TreeGrafter"/>
</dbReference>
<evidence type="ECO:0000256" key="2">
    <source>
        <dbReference type="ARBA" id="ARBA00005695"/>
    </source>
</evidence>
<evidence type="ECO:0000256" key="3">
    <source>
        <dbReference type="ARBA" id="ARBA00022729"/>
    </source>
</evidence>
<dbReference type="RefSeq" id="WP_182958198.1">
    <property type="nucleotide sequence ID" value="NZ_JABEQM010000006.1"/>
</dbReference>
<dbReference type="SUPFAM" id="SSF53850">
    <property type="entry name" value="Periplasmic binding protein-like II"/>
    <property type="match status" value="1"/>
</dbReference>
<name>A0A7W4PLH2_9PROT</name>
<evidence type="ECO:0000313" key="5">
    <source>
        <dbReference type="EMBL" id="MBB2201833.1"/>
    </source>
</evidence>
<dbReference type="CDD" id="cd08503">
    <property type="entry name" value="PBP2_NikA_DppA_OppA_like_17"/>
    <property type="match status" value="1"/>
</dbReference>
<proteinExistence type="inferred from homology"/>
<dbReference type="PANTHER" id="PTHR30290:SF38">
    <property type="entry name" value="D,D-DIPEPTIDE-BINDING PERIPLASMIC PROTEIN DDPA-RELATED"/>
    <property type="match status" value="1"/>
</dbReference>
<dbReference type="EMBL" id="JABEQM010000006">
    <property type="protein sequence ID" value="MBB2201833.1"/>
    <property type="molecule type" value="Genomic_DNA"/>
</dbReference>
<dbReference type="PIRSF" id="PIRSF002741">
    <property type="entry name" value="MppA"/>
    <property type="match status" value="1"/>
</dbReference>
<dbReference type="GO" id="GO:0043190">
    <property type="term" value="C:ATP-binding cassette (ABC) transporter complex"/>
    <property type="evidence" value="ECO:0007669"/>
    <property type="project" value="InterPro"/>
</dbReference>
<dbReference type="GO" id="GO:1904680">
    <property type="term" value="F:peptide transmembrane transporter activity"/>
    <property type="evidence" value="ECO:0007669"/>
    <property type="project" value="TreeGrafter"/>
</dbReference>
<comment type="subcellular location">
    <subcellularLocation>
        <location evidence="1">Periplasm</location>
    </subcellularLocation>
</comment>
<dbReference type="Gene3D" id="3.90.76.10">
    <property type="entry name" value="Dipeptide-binding Protein, Domain 1"/>
    <property type="match status" value="1"/>
</dbReference>
<dbReference type="InterPro" id="IPR006311">
    <property type="entry name" value="TAT_signal"/>
</dbReference>
<feature type="domain" description="Solute-binding protein family 5" evidence="4">
    <location>
        <begin position="105"/>
        <end position="446"/>
    </location>
</feature>
<gene>
    <name evidence="5" type="ORF">HLH28_09630</name>
</gene>